<evidence type="ECO:0000313" key="5">
    <source>
        <dbReference type="Proteomes" id="UP000797356"/>
    </source>
</evidence>
<reference evidence="4" key="1">
    <citation type="journal article" date="2017" name="Gigascience">
        <title>The genome draft of coconut (Cocos nucifera).</title>
        <authorList>
            <person name="Xiao Y."/>
            <person name="Xu P."/>
            <person name="Fan H."/>
            <person name="Baudouin L."/>
            <person name="Xia W."/>
            <person name="Bocs S."/>
            <person name="Xu J."/>
            <person name="Li Q."/>
            <person name="Guo A."/>
            <person name="Zhou L."/>
            <person name="Li J."/>
            <person name="Wu Y."/>
            <person name="Ma Z."/>
            <person name="Armero A."/>
            <person name="Issali A.E."/>
            <person name="Liu N."/>
            <person name="Peng M."/>
            <person name="Yang Y."/>
        </authorList>
    </citation>
    <scope>NUCLEOTIDE SEQUENCE</scope>
    <source>
        <tissue evidence="4">Spear leaf of Hainan Tall coconut</tissue>
    </source>
</reference>
<dbReference type="GO" id="GO:0005634">
    <property type="term" value="C:nucleus"/>
    <property type="evidence" value="ECO:0007669"/>
    <property type="project" value="TreeGrafter"/>
</dbReference>
<feature type="region of interest" description="Disordered" evidence="3">
    <location>
        <begin position="1"/>
        <end position="45"/>
    </location>
</feature>
<keyword evidence="1" id="KW-0649">Protein kinase inhibitor</keyword>
<dbReference type="GO" id="GO:0004860">
    <property type="term" value="F:protein kinase inhibitor activity"/>
    <property type="evidence" value="ECO:0007669"/>
    <property type="project" value="UniProtKB-KW"/>
</dbReference>
<evidence type="ECO:0000256" key="3">
    <source>
        <dbReference type="SAM" id="MobiDB-lite"/>
    </source>
</evidence>
<keyword evidence="5" id="KW-1185">Reference proteome</keyword>
<comment type="caution">
    <text evidence="4">The sequence shown here is derived from an EMBL/GenBank/DDBJ whole genome shotgun (WGS) entry which is preliminary data.</text>
</comment>
<protein>
    <submittedName>
        <fullName evidence="4">Uncharacterized protein</fullName>
    </submittedName>
</protein>
<dbReference type="OrthoDB" id="1840446at2759"/>
<dbReference type="EMBL" id="CM017884">
    <property type="protein sequence ID" value="KAG1367028.1"/>
    <property type="molecule type" value="Genomic_DNA"/>
</dbReference>
<feature type="compositionally biased region" description="Basic residues" evidence="3">
    <location>
        <begin position="7"/>
        <end position="25"/>
    </location>
</feature>
<evidence type="ECO:0000256" key="2">
    <source>
        <dbReference type="ARBA" id="ARBA00023306"/>
    </source>
</evidence>
<accession>A0A8K0IUD6</accession>
<keyword evidence="2" id="KW-0131">Cell cycle</keyword>
<dbReference type="Proteomes" id="UP000797356">
    <property type="component" value="Chromosome 13"/>
</dbReference>
<reference evidence="4" key="2">
    <citation type="submission" date="2019-07" db="EMBL/GenBank/DDBJ databases">
        <authorList>
            <person name="Yang Y."/>
            <person name="Bocs S."/>
            <person name="Baudouin L."/>
        </authorList>
    </citation>
    <scope>NUCLEOTIDE SEQUENCE</scope>
    <source>
        <tissue evidence="4">Spear leaf of Hainan Tall coconut</tissue>
    </source>
</reference>
<name>A0A8K0IUD6_COCNU</name>
<evidence type="ECO:0000313" key="4">
    <source>
        <dbReference type="EMBL" id="KAG1367028.1"/>
    </source>
</evidence>
<proteinExistence type="predicted"/>
<sequence length="117" mass="12910">MTPAGRGGRRKTHCKNCLVRQKKTSKPAQELQSAADGPSKPAMLEMGEKYGNDISTSGCSTPKAQRFRIPEHLPCPQAPKKRRLTALHCSSQTPTISFFTPPDIDLFFLFALHDISV</sequence>
<gene>
    <name evidence="4" type="ORF">COCNU_13G008180</name>
</gene>
<dbReference type="GO" id="GO:0032875">
    <property type="term" value="P:regulation of DNA endoreduplication"/>
    <property type="evidence" value="ECO:0007669"/>
    <property type="project" value="InterPro"/>
</dbReference>
<dbReference type="PANTHER" id="PTHR33142">
    <property type="entry name" value="CYCLIN-DEPENDENT PROTEIN KINASE INHIBITOR SMR13"/>
    <property type="match status" value="1"/>
</dbReference>
<evidence type="ECO:0000256" key="1">
    <source>
        <dbReference type="ARBA" id="ARBA00023013"/>
    </source>
</evidence>
<dbReference type="AlphaFoldDB" id="A0A8K0IUD6"/>
<dbReference type="PANTHER" id="PTHR33142:SF8">
    <property type="entry name" value="CYCLIN-DEPENDENT PROTEIN KINASE INHIBITOR SMR9"/>
    <property type="match status" value="1"/>
</dbReference>
<organism evidence="4 5">
    <name type="scientific">Cocos nucifera</name>
    <name type="common">Coconut palm</name>
    <dbReference type="NCBI Taxonomy" id="13894"/>
    <lineage>
        <taxon>Eukaryota</taxon>
        <taxon>Viridiplantae</taxon>
        <taxon>Streptophyta</taxon>
        <taxon>Embryophyta</taxon>
        <taxon>Tracheophyta</taxon>
        <taxon>Spermatophyta</taxon>
        <taxon>Magnoliopsida</taxon>
        <taxon>Liliopsida</taxon>
        <taxon>Arecaceae</taxon>
        <taxon>Arecoideae</taxon>
        <taxon>Cocoseae</taxon>
        <taxon>Attaleinae</taxon>
        <taxon>Cocos</taxon>
    </lineage>
</organism>
<dbReference type="InterPro" id="IPR040389">
    <property type="entry name" value="SMR"/>
</dbReference>